<organism evidence="9 10">
    <name type="scientific">Nocardioides conyzicola</name>
    <dbReference type="NCBI Taxonomy" id="1651781"/>
    <lineage>
        <taxon>Bacteria</taxon>
        <taxon>Bacillati</taxon>
        <taxon>Actinomycetota</taxon>
        <taxon>Actinomycetes</taxon>
        <taxon>Propionibacteriales</taxon>
        <taxon>Nocardioidaceae</taxon>
        <taxon>Nocardioides</taxon>
    </lineage>
</organism>
<reference evidence="10" key="1">
    <citation type="journal article" date="2019" name="Int. J. Syst. Evol. Microbiol.">
        <title>The Global Catalogue of Microorganisms (GCM) 10K type strain sequencing project: providing services to taxonomists for standard genome sequencing and annotation.</title>
        <authorList>
            <consortium name="The Broad Institute Genomics Platform"/>
            <consortium name="The Broad Institute Genome Sequencing Center for Infectious Disease"/>
            <person name="Wu L."/>
            <person name="Ma J."/>
        </authorList>
    </citation>
    <scope>NUCLEOTIDE SEQUENCE [LARGE SCALE GENOMIC DNA]</scope>
    <source>
        <strain evidence="10">JCM 18531</strain>
    </source>
</reference>
<feature type="transmembrane region" description="Helical" evidence="7">
    <location>
        <begin position="63"/>
        <end position="82"/>
    </location>
</feature>
<keyword evidence="3 9" id="KW-0808">Transferase</keyword>
<evidence type="ECO:0000256" key="2">
    <source>
        <dbReference type="ARBA" id="ARBA00006464"/>
    </source>
</evidence>
<name>A0ABP8XKI2_9ACTN</name>
<feature type="transmembrane region" description="Helical" evidence="7">
    <location>
        <begin position="293"/>
        <end position="315"/>
    </location>
</feature>
<comment type="similarity">
    <text evidence="2">Belongs to the bacterial sugar transferase family.</text>
</comment>
<dbReference type="EMBL" id="BAABKM010000002">
    <property type="protein sequence ID" value="GAA4708516.1"/>
    <property type="molecule type" value="Genomic_DNA"/>
</dbReference>
<comment type="caution">
    <text evidence="9">The sequence shown here is derived from an EMBL/GenBank/DDBJ whole genome shotgun (WGS) entry which is preliminary data.</text>
</comment>
<gene>
    <name evidence="9" type="ORF">GCM10023349_29080</name>
</gene>
<protein>
    <submittedName>
        <fullName evidence="9">Sugar transferase</fullName>
    </submittedName>
</protein>
<keyword evidence="4 7" id="KW-0812">Transmembrane</keyword>
<evidence type="ECO:0000313" key="10">
    <source>
        <dbReference type="Proteomes" id="UP001499974"/>
    </source>
</evidence>
<evidence type="ECO:0000256" key="6">
    <source>
        <dbReference type="ARBA" id="ARBA00023136"/>
    </source>
</evidence>
<evidence type="ECO:0000256" key="3">
    <source>
        <dbReference type="ARBA" id="ARBA00022679"/>
    </source>
</evidence>
<evidence type="ECO:0000313" key="9">
    <source>
        <dbReference type="EMBL" id="GAA4708516.1"/>
    </source>
</evidence>
<evidence type="ECO:0000256" key="7">
    <source>
        <dbReference type="SAM" id="Phobius"/>
    </source>
</evidence>
<dbReference type="Gene3D" id="3.40.50.720">
    <property type="entry name" value="NAD(P)-binding Rossmann-like Domain"/>
    <property type="match status" value="1"/>
</dbReference>
<dbReference type="NCBIfam" id="TIGR03025">
    <property type="entry name" value="EPS_sugtrans"/>
    <property type="match status" value="1"/>
</dbReference>
<dbReference type="PANTHER" id="PTHR30576">
    <property type="entry name" value="COLANIC BIOSYNTHESIS UDP-GLUCOSE LIPID CARRIER TRANSFERASE"/>
    <property type="match status" value="1"/>
</dbReference>
<keyword evidence="6 7" id="KW-0472">Membrane</keyword>
<keyword evidence="5 7" id="KW-1133">Transmembrane helix</keyword>
<evidence type="ECO:0000259" key="8">
    <source>
        <dbReference type="Pfam" id="PF02397"/>
    </source>
</evidence>
<dbReference type="PANTHER" id="PTHR30576:SF10">
    <property type="entry name" value="SLL5057 PROTEIN"/>
    <property type="match status" value="1"/>
</dbReference>
<accession>A0ABP8XKI2</accession>
<sequence>MTLLSVKRTRTLGPPSRALRYLPVSALVLDFLLMTGVFFLAIVGRRRLGVFDSPSDVTSTLQIVGPLVLLSWLVVIAAFGGYHDDVFGAGTDEYKRVFNASIVTAGLLGVGCYLAKFQLSRGFFLLAFGLGVPALLLGRWVLRQAVHRARRQGKLQYRVLIAGTPEHVDEIAAVLSRESWLGYHVSGALVPVADLQEETASGIPIIGACEQATSVITASDADLVFFAGGALTSAGQLRRIVWDLEQAHVQVVVAPSVTDVSGERIKVRPVGGLPLMHIDPPRSTDAARWGKRLFDLFGSSFLILAFSPLMAYAALRVKLADGGSVFFRQTRTGRDGKQFGCLKFRTMVVDAEEQLAALHAQMGHEGGLFKMQDDPRVTKPGKWLRRYSLDELPQLFNVWRGEMSLVGPRPPLPREVASYESDVLRRLRVRPGMTGLWQVSGRSDLSWAEAVRLDLYYVDNWSMLQDISILGRTVGAVFGSRGAY</sequence>
<feature type="transmembrane region" description="Helical" evidence="7">
    <location>
        <begin position="21"/>
        <end position="43"/>
    </location>
</feature>
<feature type="transmembrane region" description="Helical" evidence="7">
    <location>
        <begin position="122"/>
        <end position="142"/>
    </location>
</feature>
<dbReference type="Proteomes" id="UP001499974">
    <property type="component" value="Unassembled WGS sequence"/>
</dbReference>
<dbReference type="Pfam" id="PF02397">
    <property type="entry name" value="Bac_transf"/>
    <property type="match status" value="1"/>
</dbReference>
<dbReference type="InterPro" id="IPR017475">
    <property type="entry name" value="EPS_sugar_tfrase"/>
</dbReference>
<evidence type="ECO:0000256" key="1">
    <source>
        <dbReference type="ARBA" id="ARBA00004141"/>
    </source>
</evidence>
<evidence type="ECO:0000256" key="5">
    <source>
        <dbReference type="ARBA" id="ARBA00022989"/>
    </source>
</evidence>
<feature type="domain" description="Bacterial sugar transferase" evidence="8">
    <location>
        <begin position="291"/>
        <end position="478"/>
    </location>
</feature>
<feature type="transmembrane region" description="Helical" evidence="7">
    <location>
        <begin position="94"/>
        <end position="116"/>
    </location>
</feature>
<comment type="subcellular location">
    <subcellularLocation>
        <location evidence="1">Membrane</location>
        <topology evidence="1">Multi-pass membrane protein</topology>
    </subcellularLocation>
</comment>
<dbReference type="InterPro" id="IPR003362">
    <property type="entry name" value="Bact_transf"/>
</dbReference>
<evidence type="ECO:0000256" key="4">
    <source>
        <dbReference type="ARBA" id="ARBA00022692"/>
    </source>
</evidence>
<proteinExistence type="inferred from homology"/>
<dbReference type="GO" id="GO:0016740">
    <property type="term" value="F:transferase activity"/>
    <property type="evidence" value="ECO:0007669"/>
    <property type="project" value="UniProtKB-KW"/>
</dbReference>
<dbReference type="Pfam" id="PF13727">
    <property type="entry name" value="CoA_binding_3"/>
    <property type="match status" value="1"/>
</dbReference>
<keyword evidence="10" id="KW-1185">Reference proteome</keyword>